<accession>A0A4R6KF34</accession>
<dbReference type="OrthoDB" id="3513155at2"/>
<proteinExistence type="predicted"/>
<feature type="compositionally biased region" description="Basic and acidic residues" evidence="1">
    <location>
        <begin position="2334"/>
        <end position="2346"/>
    </location>
</feature>
<feature type="region of interest" description="Disordered" evidence="1">
    <location>
        <begin position="192"/>
        <end position="230"/>
    </location>
</feature>
<dbReference type="EMBL" id="SNWQ01000008">
    <property type="protein sequence ID" value="TDO47840.1"/>
    <property type="molecule type" value="Genomic_DNA"/>
</dbReference>
<keyword evidence="3" id="KW-1185">Reference proteome</keyword>
<reference evidence="2 3" key="1">
    <citation type="submission" date="2019-03" db="EMBL/GenBank/DDBJ databases">
        <title>Genomic Encyclopedia of Type Strains, Phase III (KMG-III): the genomes of soil and plant-associated and newly described type strains.</title>
        <authorList>
            <person name="Whitman W."/>
        </authorList>
    </citation>
    <scope>NUCLEOTIDE SEQUENCE [LARGE SCALE GENOMIC DNA]</scope>
    <source>
        <strain evidence="2 3">VKM Ac-2527</strain>
    </source>
</reference>
<feature type="region of interest" description="Disordered" evidence="1">
    <location>
        <begin position="2334"/>
        <end position="2364"/>
    </location>
</feature>
<protein>
    <submittedName>
        <fullName evidence="2">Uncharacterized protein</fullName>
    </submittedName>
</protein>
<feature type="region of interest" description="Disordered" evidence="1">
    <location>
        <begin position="1822"/>
        <end position="1848"/>
    </location>
</feature>
<name>A0A4R6KF34_9ACTN</name>
<sequence>MSTPIQQQSEADLQAQQTQAARRARAVLGVALGVVAPEAIALQDGRVRLTTSADLLERDAMERLDTRLTELAARQVSDERLVADAVALLGAEVDHARGGSSPADGATAALDQLLDVPNLPQATETEAQALLRNVLETNRLTTESATRRLAAERAAQRAADRPPLVADSIQAAQEIKREAQVLTHLAAPPALVRRGGGHRRVGGRSSGQGRTAGTRAEAGLTRDGRPQPNLTEDEALDALLQVQPNDLSGGITAPTQKLDRPKLGVVTTAHGPQYFRVDVTNPPPRRLVAQTDVRAGTLADPHVIHISPGVPNAQLPRVWANQVSRTLQQVEARAAAPANIFRRLRSALSNFRGRDATAQYDEFRLLSRQWREEQLQPAPDGDWLADLQQQLQGLATAIQRKRQPVPTLPWTTEARHVIAPDRTLMTQPATNTPAHLRERVQAEIAGLQKAVTELEKRAAAKRTSATAATALAAKTITEAETEEGRKDSAAPERGRKLRVSAASATAKAERHTTIAESCDTAVQQANEAIVAYQALLTKLDEVESSGQRPDQDVAVLAQTAADKVEAYRGGVEATLPSKEVQHAVITSGRLPHLAALTRELNQALADKKHPFRFTPEVLHRRLRAETRRMLSPDGVVITVGNDPRADVSELTQFKLHLRPGELSEVLDSPITFDEGMLGQLEQGGYSLSTTATDTLTYNGGFGLKAVMAVFPDPALLAVSQVVNPGLEYAVGQSHSVSGNATEYGLGGGVELLNGEILRYRSETPSWSWQMRTSAVAGWSDKQVVDMGDPHDNSHLDVGVGHTYTVPPPTDTVTLEQLGLAAERETELPEHVASRVDGLNDMADEAVAGLAARLDGLDRVGHDQLRGLLIEDAPSRLDETTKPGGIGRLISKGGRPVAYAQLETFVELEEVELLSDSSPDHKIERLRVGFSGASGGQAFNANSATAATIGYGGTALNDLGNSTVDFGPTVKAGRNVSREDSLNVSDVAIHPSVQRTERTVGYKIHLRHRLTIHRLDKDESFTVDGKGDAVLRMPANAAFRYGLPIPKKELVLDADDRIQRGLDGRVLTKGDPQPTEEVLKPPVWMGDGKGQLRGAGAALVQELKGADPAYKAFVRHLSEQGMVPPLDAKFRPVMKELRGKDPALVASQLENFERVGQQVARHRLETGYDLACQGGVEFALTKHRTGHPPQEHTFRIHLEQDVKRAKPLGLNTSQTATNLHIGSNTTVRSRSRSKGLPWLARFGFSDKPDKNEAGSTPDAGPTYGRSSLGRFFAWATGSTVNDVSLTESTAPLAEFEIPHKLTITEVFPDGDSEPIVEVDGSARVSIDSEFCDRGERQVVAMAGEVAPSILQTATWQHVDMGDPVPRILDQLPAAARTDSTARQHLNALLNSRNLCAHPELLTAQYGTGFAISPMPSNVEQAIAQRGLRPRQASVNLTARVENLRYVGSGHPVIGDINLTLGSSSFTAGSSSGQNIGIGGGSGAVETDGDGWNATAGLARASSTSAASTETTIGGVERLNIKDGQHYQFVGDLILVAEIKAAGLAEPKTIELPDGAVMLTMPERDALQHYGMNKDFHLPLEKVSDAVERLLDGNLSLDRRTTSALLRRYQQEKAGVTGGLAEGHTTERLRDKLHEIVKVTKPDARPANFEQVAADAEKIAKERVEARLPDHYRTTMGAALIARDEFVNADGEKTEMLAEVRAAIADRVPDALLDPAVAEALRSELGGTRWRGHIDDILDPAGYTIDYPFGDRAPEMPPPRNLQVRIRIVYDGPPSTDGAKDDPAAGKTENNFNIVQGYDYTEEGRSATTTVGYGANVGGELTQGDAGSAGLSTEASTSQTASSTEQNTRMSRALWQRTKSVERGFRLVIDVDEPPVVGADTKGVLRQRMAQRSTDQKPPLRREAAGKLTLSVPSSDINPPDVVRPEAVDHRTVPLPNYYFLRGIQLHDADGQLPDEGQTIEDQNYDDELVKAACAGLGQRDMLTAAGVQLHKATLRKQLSAATRRIAFERADGEGSPWTTALPVPGHGSRAVSVRLRADLSGLQVISDPAAGDKGQLGEVNREQGITQTTTKSTKLLPTSKTIGGKDPVTGIKGGVSFGEQVSEKDTDTTGNRNETSSFESGELVTVELQVNFHLDVRRLKYDRHNQATVTKERTIDNAATGVATLTMFRHELEAIQARMEAGLPPLQGWDPSRIAEATRRVPERRVSGHEVVPTDSGAEELHPYRPMVAALAQARRENVTVVLTMHQKDGTKQIYRAKPDGTMTGKDDNGFGAAFATLHPQLAVLAEGRVNLRELYDEGGHNGRFTGTVVKALQDKDIPASALTQLDHTLSAAKADEAEAARPDGAKQHVGRNAAGKAGTGIGVQ</sequence>
<dbReference type="Proteomes" id="UP000295388">
    <property type="component" value="Unassembled WGS sequence"/>
</dbReference>
<feature type="region of interest" description="Disordered" evidence="1">
    <location>
        <begin position="2079"/>
        <end position="2118"/>
    </location>
</feature>
<comment type="caution">
    <text evidence="2">The sequence shown here is derived from an EMBL/GenBank/DDBJ whole genome shotgun (WGS) entry which is preliminary data.</text>
</comment>
<evidence type="ECO:0000256" key="1">
    <source>
        <dbReference type="SAM" id="MobiDB-lite"/>
    </source>
</evidence>
<evidence type="ECO:0000313" key="3">
    <source>
        <dbReference type="Proteomes" id="UP000295388"/>
    </source>
</evidence>
<gene>
    <name evidence="2" type="ORF">EV643_108154</name>
</gene>
<dbReference type="RefSeq" id="WP_133801279.1">
    <property type="nucleotide sequence ID" value="NZ_SNWQ01000008.1"/>
</dbReference>
<feature type="region of interest" description="Disordered" evidence="1">
    <location>
        <begin position="1885"/>
        <end position="1921"/>
    </location>
</feature>
<evidence type="ECO:0000313" key="2">
    <source>
        <dbReference type="EMBL" id="TDO47840.1"/>
    </source>
</evidence>
<feature type="compositionally biased region" description="Basic and acidic residues" evidence="1">
    <location>
        <begin position="1892"/>
        <end position="1903"/>
    </location>
</feature>
<organism evidence="2 3">
    <name type="scientific">Kribbella caucasensis</name>
    <dbReference type="NCBI Taxonomy" id="2512215"/>
    <lineage>
        <taxon>Bacteria</taxon>
        <taxon>Bacillati</taxon>
        <taxon>Actinomycetota</taxon>
        <taxon>Actinomycetes</taxon>
        <taxon>Propionibacteriales</taxon>
        <taxon>Kribbellaceae</taxon>
        <taxon>Kribbella</taxon>
    </lineage>
</organism>
<feature type="compositionally biased region" description="Polar residues" evidence="1">
    <location>
        <begin position="2107"/>
        <end position="2118"/>
    </location>
</feature>
<feature type="compositionally biased region" description="Low complexity" evidence="1">
    <location>
        <begin position="1830"/>
        <end position="1844"/>
    </location>
</feature>